<gene>
    <name evidence="2" type="ORF">F0254_08160</name>
</gene>
<reference evidence="2 3" key="1">
    <citation type="submission" date="2019-09" db="EMBL/GenBank/DDBJ databases">
        <title>Draft genome sequencing and comparative genomics of hatchery-associated Vibrios.</title>
        <authorList>
            <person name="Kehlet-Delgado H."/>
            <person name="Mueller R.S."/>
        </authorList>
    </citation>
    <scope>NUCLEOTIDE SEQUENCE [LARGE SCALE GENOMIC DNA]</scope>
    <source>
        <strain evidence="2 3">081416A</strain>
    </source>
</reference>
<dbReference type="AlphaFoldDB" id="A0A7Y4B283"/>
<accession>A0A7Y4B283</accession>
<feature type="domain" description="Transposase IS204/IS1001/IS1096/IS1165 DDE" evidence="1">
    <location>
        <begin position="38"/>
        <end position="71"/>
    </location>
</feature>
<organism evidence="2 3">
    <name type="scientific">Vibrio alginolyticus</name>
    <dbReference type="NCBI Taxonomy" id="663"/>
    <lineage>
        <taxon>Bacteria</taxon>
        <taxon>Pseudomonadati</taxon>
        <taxon>Pseudomonadota</taxon>
        <taxon>Gammaproteobacteria</taxon>
        <taxon>Vibrionales</taxon>
        <taxon>Vibrionaceae</taxon>
        <taxon>Vibrio</taxon>
    </lineage>
</organism>
<sequence length="81" mass="9610">MTDKTWRHLNFFQHHCYITAKIPRVHYKAHLCAWAGWSGVKDELPKANVTLDWFHVVYLFTRAVDDARKTMTCKKLFVGRC</sequence>
<dbReference type="Pfam" id="PF01610">
    <property type="entry name" value="DDE_Tnp_ISL3"/>
    <property type="match status" value="1"/>
</dbReference>
<dbReference type="Proteomes" id="UP000532247">
    <property type="component" value="Unassembled WGS sequence"/>
</dbReference>
<evidence type="ECO:0000259" key="1">
    <source>
        <dbReference type="Pfam" id="PF01610"/>
    </source>
</evidence>
<dbReference type="InterPro" id="IPR002560">
    <property type="entry name" value="Transposase_DDE"/>
</dbReference>
<evidence type="ECO:0000313" key="3">
    <source>
        <dbReference type="Proteomes" id="UP000532247"/>
    </source>
</evidence>
<dbReference type="EMBL" id="VTYF01000003">
    <property type="protein sequence ID" value="NOI08841.1"/>
    <property type="molecule type" value="Genomic_DNA"/>
</dbReference>
<comment type="caution">
    <text evidence="2">The sequence shown here is derived from an EMBL/GenBank/DDBJ whole genome shotgun (WGS) entry which is preliminary data.</text>
</comment>
<protein>
    <submittedName>
        <fullName evidence="2">Transposase</fullName>
    </submittedName>
</protein>
<evidence type="ECO:0000313" key="2">
    <source>
        <dbReference type="EMBL" id="NOI08841.1"/>
    </source>
</evidence>
<name>A0A7Y4B283_VIBAL</name>
<proteinExistence type="predicted"/>